<dbReference type="InterPro" id="IPR002008">
    <property type="entry name" value="DNA_pol_X_beta-like"/>
</dbReference>
<evidence type="ECO:0000256" key="2">
    <source>
        <dbReference type="ARBA" id="ARBA00022634"/>
    </source>
</evidence>
<dbReference type="EMBL" id="FUEG01000004">
    <property type="protein sequence ID" value="SJL03843.1"/>
    <property type="molecule type" value="Genomic_DNA"/>
</dbReference>
<dbReference type="PANTHER" id="PTHR11276">
    <property type="entry name" value="DNA POLYMERASE TYPE-X FAMILY MEMBER"/>
    <property type="match status" value="1"/>
</dbReference>
<protein>
    <recommendedName>
        <fullName evidence="1">DNA-directed DNA polymerase</fullName>
        <ecNumber evidence="1">2.7.7.7</ecNumber>
    </recommendedName>
</protein>
<feature type="region of interest" description="Disordered" evidence="11">
    <location>
        <begin position="487"/>
        <end position="524"/>
    </location>
</feature>
<dbReference type="AlphaFoldDB" id="A0A284R583"/>
<dbReference type="PANTHER" id="PTHR11276:SF28">
    <property type="entry name" value="DNA POLYMERASE LAMBDA"/>
    <property type="match status" value="1"/>
</dbReference>
<dbReference type="PRINTS" id="PR00869">
    <property type="entry name" value="DNAPOLX"/>
</dbReference>
<dbReference type="SUPFAM" id="SSF81301">
    <property type="entry name" value="Nucleotidyltransferase"/>
    <property type="match status" value="1"/>
</dbReference>
<dbReference type="SUPFAM" id="SSF81585">
    <property type="entry name" value="PsbU/PolX domain-like"/>
    <property type="match status" value="1"/>
</dbReference>
<dbReference type="InterPro" id="IPR037160">
    <property type="entry name" value="DNA_Pol_thumb_sf"/>
</dbReference>
<keyword evidence="3" id="KW-0808">Transferase</keyword>
<reference evidence="14" key="1">
    <citation type="journal article" date="2017" name="Nat. Ecol. Evol.">
        <title>Genome expansion and lineage-specific genetic innovations in the forest pathogenic fungi Armillaria.</title>
        <authorList>
            <person name="Sipos G."/>
            <person name="Prasanna A.N."/>
            <person name="Walter M.C."/>
            <person name="O'Connor E."/>
            <person name="Balint B."/>
            <person name="Krizsan K."/>
            <person name="Kiss B."/>
            <person name="Hess J."/>
            <person name="Varga T."/>
            <person name="Slot J."/>
            <person name="Riley R."/>
            <person name="Boka B."/>
            <person name="Rigling D."/>
            <person name="Barry K."/>
            <person name="Lee J."/>
            <person name="Mihaltcheva S."/>
            <person name="LaButti K."/>
            <person name="Lipzen A."/>
            <person name="Waldron R."/>
            <person name="Moloney N.M."/>
            <person name="Sperisen C."/>
            <person name="Kredics L."/>
            <person name="Vagvoelgyi C."/>
            <person name="Patrignani A."/>
            <person name="Fitzpatrick D."/>
            <person name="Nagy I."/>
            <person name="Doyle S."/>
            <person name="Anderson J.B."/>
            <person name="Grigoriev I.V."/>
            <person name="Gueldener U."/>
            <person name="Muensterkoetter M."/>
            <person name="Nagy L.G."/>
        </authorList>
    </citation>
    <scope>NUCLEOTIDE SEQUENCE [LARGE SCALE GENOMIC DNA]</scope>
    <source>
        <strain evidence="14">C18/9</strain>
    </source>
</reference>
<feature type="region of interest" description="Disordered" evidence="11">
    <location>
        <begin position="161"/>
        <end position="252"/>
    </location>
</feature>
<feature type="compositionally biased region" description="Basic and acidic residues" evidence="11">
    <location>
        <begin position="193"/>
        <end position="204"/>
    </location>
</feature>
<accession>A0A284R583</accession>
<dbReference type="InterPro" id="IPR018944">
    <property type="entry name" value="DNA_pol_lambd_fingers_domain"/>
</dbReference>
<dbReference type="SUPFAM" id="SSF47802">
    <property type="entry name" value="DNA polymerase beta, N-terminal domain-like"/>
    <property type="match status" value="1"/>
</dbReference>
<evidence type="ECO:0000256" key="5">
    <source>
        <dbReference type="ARBA" id="ARBA00022705"/>
    </source>
</evidence>
<dbReference type="Pfam" id="PF14791">
    <property type="entry name" value="DNA_pol_B_thumb"/>
    <property type="match status" value="1"/>
</dbReference>
<evidence type="ECO:0000256" key="7">
    <source>
        <dbReference type="ARBA" id="ARBA00022932"/>
    </source>
</evidence>
<feature type="active site" description="Nucleophile; Schiff-base intermediate with DNA; for 5'-dRP lyase activity" evidence="10">
    <location>
        <position position="676"/>
    </location>
</feature>
<dbReference type="GO" id="GO:0003887">
    <property type="term" value="F:DNA-directed DNA polymerase activity"/>
    <property type="evidence" value="ECO:0007669"/>
    <property type="project" value="UniProtKB-KW"/>
</dbReference>
<dbReference type="InterPro" id="IPR029398">
    <property type="entry name" value="PolB_thumb"/>
</dbReference>
<evidence type="ECO:0000256" key="4">
    <source>
        <dbReference type="ARBA" id="ARBA00022695"/>
    </source>
</evidence>
<keyword evidence="6" id="KW-0227">DNA damage</keyword>
<dbReference type="InterPro" id="IPR001357">
    <property type="entry name" value="BRCT_dom"/>
</dbReference>
<evidence type="ECO:0000256" key="1">
    <source>
        <dbReference type="ARBA" id="ARBA00012417"/>
    </source>
</evidence>
<proteinExistence type="predicted"/>
<dbReference type="Pfam" id="PF14792">
    <property type="entry name" value="DNA_pol_B_palm"/>
    <property type="match status" value="1"/>
</dbReference>
<evidence type="ECO:0000256" key="9">
    <source>
        <dbReference type="ARBA" id="ARBA00049244"/>
    </source>
</evidence>
<dbReference type="OMA" id="WRVFSYG"/>
<sequence>MNLDFSVFFAEQDEHMRLSRDAFQEYLSQKSSASNNEIAYRPSTSSIPSSAQTRASDITPELDMDVDLVDKSPRGKRKETSESFEASPSHSKRRRKTPGDLNEYTPPPPPHSPTASGRMRSAPPSFNCATILMVKGSSSSPMPACASRLEETSLESIVNPPEISVPSLHHRSSLSDARRTPGTKLTPSSSIEEISKDSFDEGTKTAKTKQQTSNKALGARKQHAAHQAAIKRPASTSTPGDVHLLPSTSERASTSDLELDIARCIANHSSKSRQPRVHKASALSINSSAISLDSVSVIHNSSSPQLPIPAIKKTAASKRQNKVNKATKARKSVKEENIKKTPAEWVVYLLEEQKALDADPNIKKKVTRFLTGKNIYYCGGDQDIALPKTRDRLRILVKFGANLQPHFDPKVVTEIIVSEVCPLGTLLRKCGLRRLSDIPDHIPTLKWEWVSNRIGQAEKGPDRNVTLLSYDRHPAYHERFHAGLEGYTASGERIGQVPSKKRPREDRDAVHDSESEDEVEPSKVFSHNVKDATSTSKLAVLVSEPFETLKDDPLAQFYDQAREEHENQWTRYGEAEEDDQLETDTESDHKPVKLMKRGYACDDKGLQVKQICPNQDVVDRLSELKGLHAAKAGHEDRWKVFAYTRAISAIRVYPKRIKRTSEVLSLRGIGEKTAQKIWEILQTGGLRRIKYETTEEVIVSRVFQGIYGVGLKTSLLWYGAGNRTLDNIRTEKYGTKLSNAQKIGLKYYDDINSRMPRDEAKALFDLIKPIALSIDPKLFVEIMGSYRRGKADCGDIDIMITRCPDDDGKTHAGVLGKLLKKLREADIITEDLAVPENIRDLEAIYRGLCHLPQEGSRQRRIDFLTIPWKSRGAALLYYTGDDIFNRALRLKANHMGYSLNQRGLWEGVVRDPSNRTKKLNTGSIKASETEEEIFKILNVPYQEPHERVRNFA</sequence>
<dbReference type="InterPro" id="IPR010996">
    <property type="entry name" value="HHH_MUS81"/>
</dbReference>
<dbReference type="InterPro" id="IPR043519">
    <property type="entry name" value="NT_sf"/>
</dbReference>
<feature type="region of interest" description="Disordered" evidence="11">
    <location>
        <begin position="567"/>
        <end position="588"/>
    </location>
</feature>
<keyword evidence="8" id="KW-0234">DNA repair</keyword>
<dbReference type="OrthoDB" id="205514at2759"/>
<dbReference type="InterPro" id="IPR028207">
    <property type="entry name" value="DNA_pol_B_palm_palm"/>
</dbReference>
<feature type="compositionally biased region" description="Polar residues" evidence="11">
    <location>
        <begin position="183"/>
        <end position="192"/>
    </location>
</feature>
<comment type="catalytic activity">
    <reaction evidence="9">
        <text>DNA(n) + a 2'-deoxyribonucleoside 5'-triphosphate = DNA(n+1) + diphosphate</text>
        <dbReference type="Rhea" id="RHEA:22508"/>
        <dbReference type="Rhea" id="RHEA-COMP:17339"/>
        <dbReference type="Rhea" id="RHEA-COMP:17340"/>
        <dbReference type="ChEBI" id="CHEBI:33019"/>
        <dbReference type="ChEBI" id="CHEBI:61560"/>
        <dbReference type="ChEBI" id="CHEBI:173112"/>
        <dbReference type="EC" id="2.7.7.7"/>
    </reaction>
</comment>
<dbReference type="Gene3D" id="1.10.150.110">
    <property type="entry name" value="DNA polymerase beta, N-terminal domain-like"/>
    <property type="match status" value="1"/>
</dbReference>
<feature type="compositionally biased region" description="Basic and acidic residues" evidence="11">
    <location>
        <begin position="68"/>
        <end position="81"/>
    </location>
</feature>
<dbReference type="GO" id="GO:0005634">
    <property type="term" value="C:nucleus"/>
    <property type="evidence" value="ECO:0007669"/>
    <property type="project" value="TreeGrafter"/>
</dbReference>
<evidence type="ECO:0000259" key="12">
    <source>
        <dbReference type="PROSITE" id="PS50172"/>
    </source>
</evidence>
<dbReference type="InterPro" id="IPR022312">
    <property type="entry name" value="DNA_pol_X"/>
</dbReference>
<dbReference type="CDD" id="cd00141">
    <property type="entry name" value="NT_POLXc"/>
    <property type="match status" value="1"/>
</dbReference>
<evidence type="ECO:0000256" key="10">
    <source>
        <dbReference type="PIRSR" id="PIRSR622312-50"/>
    </source>
</evidence>
<dbReference type="EC" id="2.7.7.7" evidence="1"/>
<organism evidence="13 14">
    <name type="scientific">Armillaria ostoyae</name>
    <name type="common">Armillaria root rot fungus</name>
    <dbReference type="NCBI Taxonomy" id="47428"/>
    <lineage>
        <taxon>Eukaryota</taxon>
        <taxon>Fungi</taxon>
        <taxon>Dikarya</taxon>
        <taxon>Basidiomycota</taxon>
        <taxon>Agaricomycotina</taxon>
        <taxon>Agaricomycetes</taxon>
        <taxon>Agaricomycetidae</taxon>
        <taxon>Agaricales</taxon>
        <taxon>Marasmiineae</taxon>
        <taxon>Physalacriaceae</taxon>
        <taxon>Armillaria</taxon>
    </lineage>
</organism>
<keyword evidence="2" id="KW-0237">DNA synthesis</keyword>
<dbReference type="Gene3D" id="3.30.210.10">
    <property type="entry name" value="DNA polymerase, thumb domain"/>
    <property type="match status" value="1"/>
</dbReference>
<evidence type="ECO:0000313" key="13">
    <source>
        <dbReference type="EMBL" id="SJL03843.1"/>
    </source>
</evidence>
<dbReference type="FunFam" id="1.10.150.110:FF:000005">
    <property type="entry name" value="DNA polymerase POL4"/>
    <property type="match status" value="1"/>
</dbReference>
<keyword evidence="5" id="KW-0235">DNA replication</keyword>
<feature type="compositionally biased region" description="Basic and acidic residues" evidence="11">
    <location>
        <begin position="503"/>
        <end position="513"/>
    </location>
</feature>
<keyword evidence="4" id="KW-0548">Nucleotidyltransferase</keyword>
<dbReference type="PRINTS" id="PR00870">
    <property type="entry name" value="DNAPOLXBETA"/>
</dbReference>
<dbReference type="InterPro" id="IPR002054">
    <property type="entry name" value="DNA-dir_DNA_pol_X"/>
</dbReference>
<feature type="compositionally biased region" description="Polar residues" evidence="11">
    <location>
        <begin position="28"/>
        <end position="56"/>
    </location>
</feature>
<dbReference type="Gene3D" id="3.30.460.10">
    <property type="entry name" value="Beta Polymerase, domain 2"/>
    <property type="match status" value="1"/>
</dbReference>
<feature type="compositionally biased region" description="Acidic residues" evidence="11">
    <location>
        <begin position="575"/>
        <end position="585"/>
    </location>
</feature>
<dbReference type="SMART" id="SM00483">
    <property type="entry name" value="POLXc"/>
    <property type="match status" value="1"/>
</dbReference>
<dbReference type="Gene3D" id="1.10.150.20">
    <property type="entry name" value="5' to 3' exonuclease, C-terminal subdomain"/>
    <property type="match status" value="1"/>
</dbReference>
<dbReference type="Pfam" id="PF14716">
    <property type="entry name" value="HHH_8"/>
    <property type="match status" value="1"/>
</dbReference>
<evidence type="ECO:0000256" key="3">
    <source>
        <dbReference type="ARBA" id="ARBA00022679"/>
    </source>
</evidence>
<feature type="region of interest" description="Disordered" evidence="11">
    <location>
        <begin position="28"/>
        <end position="124"/>
    </location>
</feature>
<keyword evidence="14" id="KW-1185">Reference proteome</keyword>
<dbReference type="Pfam" id="PF10391">
    <property type="entry name" value="DNA_pol_lambd_f"/>
    <property type="match status" value="1"/>
</dbReference>
<evidence type="ECO:0000313" key="14">
    <source>
        <dbReference type="Proteomes" id="UP000219338"/>
    </source>
</evidence>
<dbReference type="GO" id="GO:0003677">
    <property type="term" value="F:DNA binding"/>
    <property type="evidence" value="ECO:0007669"/>
    <property type="project" value="InterPro"/>
</dbReference>
<dbReference type="InterPro" id="IPR027421">
    <property type="entry name" value="DNA_pol_lamdba_lyase_dom_sf"/>
</dbReference>
<evidence type="ECO:0000256" key="8">
    <source>
        <dbReference type="ARBA" id="ARBA00023204"/>
    </source>
</evidence>
<feature type="domain" description="BRCT" evidence="12">
    <location>
        <begin position="365"/>
        <end position="467"/>
    </location>
</feature>
<gene>
    <name evidence="13" type="ORF">ARMOST_07200</name>
</gene>
<evidence type="ECO:0000256" key="11">
    <source>
        <dbReference type="SAM" id="MobiDB-lite"/>
    </source>
</evidence>
<dbReference type="PROSITE" id="PS50172">
    <property type="entry name" value="BRCT"/>
    <property type="match status" value="1"/>
</dbReference>
<dbReference type="Proteomes" id="UP000219338">
    <property type="component" value="Unassembled WGS sequence"/>
</dbReference>
<keyword evidence="7" id="KW-0239">DNA-directed DNA polymerase</keyword>
<dbReference type="STRING" id="47428.A0A284R583"/>
<name>A0A284R583_ARMOS</name>
<dbReference type="GO" id="GO:0006303">
    <property type="term" value="P:double-strand break repair via nonhomologous end joining"/>
    <property type="evidence" value="ECO:0007669"/>
    <property type="project" value="TreeGrafter"/>
</dbReference>
<evidence type="ECO:0000256" key="6">
    <source>
        <dbReference type="ARBA" id="ARBA00022763"/>
    </source>
</evidence>